<organism evidence="1 2">
    <name type="scientific">Streptomyces botrytidirepellens</name>
    <dbReference type="NCBI Taxonomy" id="2486417"/>
    <lineage>
        <taxon>Bacteria</taxon>
        <taxon>Bacillati</taxon>
        <taxon>Actinomycetota</taxon>
        <taxon>Actinomycetes</taxon>
        <taxon>Kitasatosporales</taxon>
        <taxon>Streptomycetaceae</taxon>
        <taxon>Streptomyces</taxon>
    </lineage>
</organism>
<reference evidence="1 2" key="1">
    <citation type="submission" date="2018-11" db="EMBL/GenBank/DDBJ databases">
        <title>The Potential of Streptomyces as Biocontrol Agents against the Tomato grey mould, Botrytis cinerea (Gray mold) Frontiers in Microbiology.</title>
        <authorList>
            <person name="Li D."/>
        </authorList>
    </citation>
    <scope>NUCLEOTIDE SEQUENCE [LARGE SCALE GENOMIC DNA]</scope>
    <source>
        <strain evidence="1 2">NEAU-LD23</strain>
    </source>
</reference>
<dbReference type="AlphaFoldDB" id="A0A3M8SQI5"/>
<dbReference type="EMBL" id="RIBZ01000846">
    <property type="protein sequence ID" value="RNF83557.1"/>
    <property type="molecule type" value="Genomic_DNA"/>
</dbReference>
<name>A0A3M8SQI5_9ACTN</name>
<keyword evidence="2" id="KW-1185">Reference proteome</keyword>
<evidence type="ECO:0000313" key="2">
    <source>
        <dbReference type="Proteomes" id="UP000275401"/>
    </source>
</evidence>
<sequence>MRTVWDCSYGGFGSASDFQVEAGDSSDTGATPGSPDPEVLRLALRVWAFQCVRDDEGEFAARKDVEEPPEEIAAIERSLLTVNPLSRIDWDPPETDDEVDFRYVPGPELMRELLAAVRAQGPCGEHFTRSSGACTTRGCALPRRPH</sequence>
<proteinExistence type="predicted"/>
<dbReference type="Proteomes" id="UP000275401">
    <property type="component" value="Unassembled WGS sequence"/>
</dbReference>
<evidence type="ECO:0000313" key="1">
    <source>
        <dbReference type="EMBL" id="RNF83557.1"/>
    </source>
</evidence>
<comment type="caution">
    <text evidence="1">The sequence shown here is derived from an EMBL/GenBank/DDBJ whole genome shotgun (WGS) entry which is preliminary data.</text>
</comment>
<gene>
    <name evidence="1" type="ORF">EEJ42_44535</name>
</gene>
<protein>
    <submittedName>
        <fullName evidence="1">Uncharacterized protein</fullName>
    </submittedName>
</protein>
<accession>A0A3M8SQI5</accession>